<feature type="signal peptide" evidence="2">
    <location>
        <begin position="1"/>
        <end position="26"/>
    </location>
</feature>
<reference evidence="3" key="1">
    <citation type="submission" date="2023-03" db="EMBL/GenBank/DDBJ databases">
        <authorList>
            <person name="Cleenwerck I."/>
        </authorList>
    </citation>
    <scope>NUCLEOTIDE SEQUENCE</scope>
    <source>
        <strain evidence="3">LMG 32879</strain>
    </source>
</reference>
<keyword evidence="3" id="KW-0449">Lipoprotein</keyword>
<protein>
    <submittedName>
        <fullName evidence="3">Outer membrane lipoprotein carrier protein LolA</fullName>
    </submittedName>
</protein>
<keyword evidence="4" id="KW-1185">Reference proteome</keyword>
<dbReference type="EMBL" id="CATKSH010000002">
    <property type="protein sequence ID" value="CAI9119699.1"/>
    <property type="molecule type" value="Genomic_DNA"/>
</dbReference>
<dbReference type="Proteomes" id="UP001176960">
    <property type="component" value="Unassembled WGS sequence"/>
</dbReference>
<dbReference type="AlphaFoldDB" id="A0AA35V8F0"/>
<dbReference type="InterPro" id="IPR004564">
    <property type="entry name" value="OM_lipoprot_carrier_LolA-like"/>
</dbReference>
<dbReference type="Pfam" id="PF03548">
    <property type="entry name" value="LolA"/>
    <property type="match status" value="1"/>
</dbReference>
<keyword evidence="1 2" id="KW-0732">Signal</keyword>
<evidence type="ECO:0000256" key="1">
    <source>
        <dbReference type="ARBA" id="ARBA00022729"/>
    </source>
</evidence>
<dbReference type="PANTHER" id="PTHR35869:SF1">
    <property type="entry name" value="OUTER-MEMBRANE LIPOPROTEIN CARRIER PROTEIN"/>
    <property type="match status" value="1"/>
</dbReference>
<name>A0AA35V8F0_9PROT</name>
<dbReference type="PANTHER" id="PTHR35869">
    <property type="entry name" value="OUTER-MEMBRANE LIPOPROTEIN CARRIER PROTEIN"/>
    <property type="match status" value="1"/>
</dbReference>
<sequence>MNALFGRARLSAAVTVFLLLAGCATSGTSGLSVSERSDAARIAGYLNRTTSLQGGFTQTGPQAGSESSGRFVYAPGELRLDYDEPHVMHLMAGGTKIVLRDEANGSVTRLSLARNPLGLLLRTPVSFDAPVKVTSVRRLQGVLQLSAAEADNPSQGLLTLQFADDGQALRLIGLDGVDARAHHIVLRFYDLADGASEPVGQPSRR</sequence>
<evidence type="ECO:0000256" key="2">
    <source>
        <dbReference type="SAM" id="SignalP"/>
    </source>
</evidence>
<feature type="chain" id="PRO_5041232046" evidence="2">
    <location>
        <begin position="27"/>
        <end position="205"/>
    </location>
</feature>
<dbReference type="Gene3D" id="2.50.20.10">
    <property type="entry name" value="Lipoprotein localisation LolA/LolB/LppX"/>
    <property type="match status" value="1"/>
</dbReference>
<comment type="caution">
    <text evidence="3">The sequence shown here is derived from an EMBL/GenBank/DDBJ whole genome shotgun (WGS) entry which is preliminary data.</text>
</comment>
<proteinExistence type="predicted"/>
<organism evidence="3 4">
    <name type="scientific">Brytella acorum</name>
    <dbReference type="NCBI Taxonomy" id="2959299"/>
    <lineage>
        <taxon>Bacteria</taxon>
        <taxon>Pseudomonadati</taxon>
        <taxon>Pseudomonadota</taxon>
        <taxon>Alphaproteobacteria</taxon>
        <taxon>Acetobacterales</taxon>
        <taxon>Acetobacteraceae</taxon>
        <taxon>Brytella</taxon>
    </lineage>
</organism>
<dbReference type="SUPFAM" id="SSF89392">
    <property type="entry name" value="Prokaryotic lipoproteins and lipoprotein localization factors"/>
    <property type="match status" value="1"/>
</dbReference>
<evidence type="ECO:0000313" key="3">
    <source>
        <dbReference type="EMBL" id="CAI9119699.1"/>
    </source>
</evidence>
<gene>
    <name evidence="3" type="ORF">LMG32879_000521</name>
</gene>
<dbReference type="InterPro" id="IPR029046">
    <property type="entry name" value="LolA/LolB/LppX"/>
</dbReference>
<dbReference type="PROSITE" id="PS51257">
    <property type="entry name" value="PROKAR_LIPOPROTEIN"/>
    <property type="match status" value="1"/>
</dbReference>
<evidence type="ECO:0000313" key="4">
    <source>
        <dbReference type="Proteomes" id="UP001176960"/>
    </source>
</evidence>
<dbReference type="CDD" id="cd16325">
    <property type="entry name" value="LolA"/>
    <property type="match status" value="1"/>
</dbReference>
<accession>A0AA35V8F0</accession>
<dbReference type="RefSeq" id="WP_289841601.1">
    <property type="nucleotide sequence ID" value="NZ_CATKSH010000002.1"/>
</dbReference>